<dbReference type="Proteomes" id="UP000183832">
    <property type="component" value="Unassembled WGS sequence"/>
</dbReference>
<name>A0A1J1II88_9DIPT</name>
<reference evidence="1 2" key="1">
    <citation type="submission" date="2015-04" db="EMBL/GenBank/DDBJ databases">
        <authorList>
            <person name="Syromyatnikov M.Y."/>
            <person name="Popov V.N."/>
        </authorList>
    </citation>
    <scope>NUCLEOTIDE SEQUENCE [LARGE SCALE GENOMIC DNA]</scope>
</reference>
<evidence type="ECO:0000313" key="2">
    <source>
        <dbReference type="Proteomes" id="UP000183832"/>
    </source>
</evidence>
<protein>
    <submittedName>
        <fullName evidence="1">CLUMA_CG012378, isoform A</fullName>
    </submittedName>
</protein>
<proteinExistence type="predicted"/>
<dbReference type="EMBL" id="CVRI01000048">
    <property type="protein sequence ID" value="CRK98766.1"/>
    <property type="molecule type" value="Genomic_DNA"/>
</dbReference>
<keyword evidence="2" id="KW-1185">Reference proteome</keyword>
<sequence length="136" mass="15639">MSRIYEDGCKKCFYDVRKMNEIFSPSHEHSHGELETQITLGTNAISNDKEMTKVATTRQLGDNENIFTLQASKYPGRDVAVEVKLRILAFYLPFVNKRKPGKVFEVSQMKLRFCHGNISTCNDRSFEKAVLSTQKR</sequence>
<dbReference type="AlphaFoldDB" id="A0A1J1II88"/>
<accession>A0A1J1II88</accession>
<organism evidence="1 2">
    <name type="scientific">Clunio marinus</name>
    <dbReference type="NCBI Taxonomy" id="568069"/>
    <lineage>
        <taxon>Eukaryota</taxon>
        <taxon>Metazoa</taxon>
        <taxon>Ecdysozoa</taxon>
        <taxon>Arthropoda</taxon>
        <taxon>Hexapoda</taxon>
        <taxon>Insecta</taxon>
        <taxon>Pterygota</taxon>
        <taxon>Neoptera</taxon>
        <taxon>Endopterygota</taxon>
        <taxon>Diptera</taxon>
        <taxon>Nematocera</taxon>
        <taxon>Chironomoidea</taxon>
        <taxon>Chironomidae</taxon>
        <taxon>Clunio</taxon>
    </lineage>
</organism>
<evidence type="ECO:0000313" key="1">
    <source>
        <dbReference type="EMBL" id="CRK98766.1"/>
    </source>
</evidence>
<gene>
    <name evidence="1" type="ORF">CLUMA_CG012378</name>
</gene>